<name>A0A654LZG0_9ARCH</name>
<proteinExistence type="predicted"/>
<dbReference type="KEGG" id="taa:NMY3_01415"/>
<dbReference type="Proteomes" id="UP000058925">
    <property type="component" value="Chromosome"/>
</dbReference>
<keyword evidence="2" id="KW-1185">Reference proteome</keyword>
<evidence type="ECO:0000313" key="1">
    <source>
        <dbReference type="EMBL" id="ALI35619.1"/>
    </source>
</evidence>
<dbReference type="AlphaFoldDB" id="A0A654LZG0"/>
<reference evidence="2" key="1">
    <citation type="submission" date="2015-10" db="EMBL/GenBank/DDBJ databases">
        <title>Niche specialization of a soil ammonia-oxidizing archaeon, Candidatus Nitrosocosmicus oleophilus.</title>
        <authorList>
            <person name="Jung M.-Y."/>
            <person name="Rhee S.-K."/>
        </authorList>
    </citation>
    <scope>NUCLEOTIDE SEQUENCE [LARGE SCALE GENOMIC DNA]</scope>
    <source>
        <strain evidence="2">MY3</strain>
    </source>
</reference>
<accession>A0A654LZG0</accession>
<evidence type="ECO:0000313" key="2">
    <source>
        <dbReference type="Proteomes" id="UP000058925"/>
    </source>
</evidence>
<protein>
    <submittedName>
        <fullName evidence="1">Uncharacterized protein</fullName>
    </submittedName>
</protein>
<dbReference type="EMBL" id="CP012850">
    <property type="protein sequence ID" value="ALI35619.1"/>
    <property type="molecule type" value="Genomic_DNA"/>
</dbReference>
<gene>
    <name evidence="1" type="ORF">NMY3_01415</name>
</gene>
<sequence length="40" mass="4568">MSCHAMSSAGIKKHRIMYDVLRNRLRKYEGVSDIVSAMVN</sequence>
<organism evidence="1 2">
    <name type="scientific">Candidatus Nitrosocosmicus oleophilus</name>
    <dbReference type="NCBI Taxonomy" id="1353260"/>
    <lineage>
        <taxon>Archaea</taxon>
        <taxon>Nitrososphaerota</taxon>
        <taxon>Nitrososphaeria</taxon>
        <taxon>Nitrososphaerales</taxon>
        <taxon>Nitrososphaeraceae</taxon>
        <taxon>Candidatus Nitrosocosmicus</taxon>
    </lineage>
</organism>